<keyword evidence="3" id="KW-1185">Reference proteome</keyword>
<evidence type="ECO:0008006" key="4">
    <source>
        <dbReference type="Google" id="ProtNLM"/>
    </source>
</evidence>
<dbReference type="SUPFAM" id="SSF52402">
    <property type="entry name" value="Adenine nucleotide alpha hydrolases-like"/>
    <property type="match status" value="1"/>
</dbReference>
<organism evidence="2 3">
    <name type="scientific">Stephania japonica</name>
    <dbReference type="NCBI Taxonomy" id="461633"/>
    <lineage>
        <taxon>Eukaryota</taxon>
        <taxon>Viridiplantae</taxon>
        <taxon>Streptophyta</taxon>
        <taxon>Embryophyta</taxon>
        <taxon>Tracheophyta</taxon>
        <taxon>Spermatophyta</taxon>
        <taxon>Magnoliopsida</taxon>
        <taxon>Ranunculales</taxon>
        <taxon>Menispermaceae</taxon>
        <taxon>Menispermoideae</taxon>
        <taxon>Cissampelideae</taxon>
        <taxon>Stephania</taxon>
    </lineage>
</organism>
<name>A0AAP0EBQ5_9MAGN</name>
<evidence type="ECO:0000256" key="1">
    <source>
        <dbReference type="SAM" id="MobiDB-lite"/>
    </source>
</evidence>
<dbReference type="AlphaFoldDB" id="A0AAP0EBQ5"/>
<dbReference type="PANTHER" id="PTHR47382">
    <property type="entry name" value="U-BOX DOMAIN-CONTAINING PROTEIN 52-LIKE"/>
    <property type="match status" value="1"/>
</dbReference>
<dbReference type="CDD" id="cd01989">
    <property type="entry name" value="USP_STK_Ubox_N"/>
    <property type="match status" value="1"/>
</dbReference>
<dbReference type="EMBL" id="JBBNAE010000010">
    <property type="protein sequence ID" value="KAK9090325.1"/>
    <property type="molecule type" value="Genomic_DNA"/>
</dbReference>
<sequence>MEEQNFGWGEAGLDRNGQFMSPEIVEVGEESRNVSKDGGAKANDVYVAVGRDDLDVLKWAIDHVVVPGSRVFLIHVFPPVNNIPTPVGKLSRSQVGQDQVKAYIREEDTRRRNILQKYIRHCNDAKVAVDTILIESNIIAKVILELIPVLNINTLVMGVKRPFSRWLTKRLGTGELVQKSAPDFCEVVIVFKGKRVTDDQQVGMTHSSPKLNGQRTTSNKHKARITRHSEKKFFDCCCFSGTSN</sequence>
<protein>
    <recommendedName>
        <fullName evidence="4">UspA domain-containing protein</fullName>
    </recommendedName>
</protein>
<dbReference type="Gene3D" id="3.40.50.620">
    <property type="entry name" value="HUPs"/>
    <property type="match status" value="1"/>
</dbReference>
<dbReference type="InterPro" id="IPR014729">
    <property type="entry name" value="Rossmann-like_a/b/a_fold"/>
</dbReference>
<dbReference type="PANTHER" id="PTHR47382:SF1">
    <property type="entry name" value="USPA DOMAIN-CONTAINING PROTEIN"/>
    <property type="match status" value="1"/>
</dbReference>
<accession>A0AAP0EBQ5</accession>
<gene>
    <name evidence="2" type="ORF">Sjap_023502</name>
</gene>
<feature type="region of interest" description="Disordered" evidence="1">
    <location>
        <begin position="202"/>
        <end position="224"/>
    </location>
</feature>
<dbReference type="Proteomes" id="UP001417504">
    <property type="component" value="Unassembled WGS sequence"/>
</dbReference>
<reference evidence="2 3" key="1">
    <citation type="submission" date="2024-01" db="EMBL/GenBank/DDBJ databases">
        <title>Genome assemblies of Stephania.</title>
        <authorList>
            <person name="Yang L."/>
        </authorList>
    </citation>
    <scope>NUCLEOTIDE SEQUENCE [LARGE SCALE GENOMIC DNA]</scope>
    <source>
        <strain evidence="2">QJT</strain>
        <tissue evidence="2">Leaf</tissue>
    </source>
</reference>
<evidence type="ECO:0000313" key="2">
    <source>
        <dbReference type="EMBL" id="KAK9090325.1"/>
    </source>
</evidence>
<comment type="caution">
    <text evidence="2">The sequence shown here is derived from an EMBL/GenBank/DDBJ whole genome shotgun (WGS) entry which is preliminary data.</text>
</comment>
<proteinExistence type="predicted"/>
<feature type="compositionally biased region" description="Polar residues" evidence="1">
    <location>
        <begin position="202"/>
        <end position="217"/>
    </location>
</feature>
<evidence type="ECO:0000313" key="3">
    <source>
        <dbReference type="Proteomes" id="UP001417504"/>
    </source>
</evidence>